<evidence type="ECO:0000259" key="1">
    <source>
        <dbReference type="PROSITE" id="PS50878"/>
    </source>
</evidence>
<dbReference type="PANTHER" id="PTHR34047:SF8">
    <property type="entry name" value="PROTEIN YKFC"/>
    <property type="match status" value="1"/>
</dbReference>
<dbReference type="InterPro" id="IPR043502">
    <property type="entry name" value="DNA/RNA_pol_sf"/>
</dbReference>
<organism evidence="2 3">
    <name type="scientific">Candidatus Nealsonbacteria bacterium CG23_combo_of_CG06-09_8_20_14_all_40_13</name>
    <dbReference type="NCBI Taxonomy" id="1974724"/>
    <lineage>
        <taxon>Bacteria</taxon>
        <taxon>Candidatus Nealsoniibacteriota</taxon>
    </lineage>
</organism>
<dbReference type="PROSITE" id="PS50878">
    <property type="entry name" value="RT_POL"/>
    <property type="match status" value="1"/>
</dbReference>
<dbReference type="EMBL" id="PCRM01000039">
    <property type="protein sequence ID" value="PIP21459.1"/>
    <property type="molecule type" value="Genomic_DNA"/>
</dbReference>
<dbReference type="AlphaFoldDB" id="A0A2G9YQC2"/>
<comment type="caution">
    <text evidence="2">The sequence shown here is derived from an EMBL/GenBank/DDBJ whole genome shotgun (WGS) entry which is preliminary data.</text>
</comment>
<dbReference type="InterPro" id="IPR000477">
    <property type="entry name" value="RT_dom"/>
</dbReference>
<feature type="domain" description="Reverse transcriptase" evidence="1">
    <location>
        <begin position="1"/>
        <end position="118"/>
    </location>
</feature>
<evidence type="ECO:0000313" key="2">
    <source>
        <dbReference type="EMBL" id="PIP21459.1"/>
    </source>
</evidence>
<gene>
    <name evidence="2" type="ORF">COX39_02930</name>
</gene>
<accession>A0A2G9YQC2</accession>
<reference evidence="2 3" key="1">
    <citation type="submission" date="2017-09" db="EMBL/GenBank/DDBJ databases">
        <title>Depth-based differentiation of microbial function through sediment-hosted aquifers and enrichment of novel symbionts in the deep terrestrial subsurface.</title>
        <authorList>
            <person name="Probst A.J."/>
            <person name="Ladd B."/>
            <person name="Jarett J.K."/>
            <person name="Geller-Mcgrath D.E."/>
            <person name="Sieber C.M."/>
            <person name="Emerson J.B."/>
            <person name="Anantharaman K."/>
            <person name="Thomas B.C."/>
            <person name="Malmstrom R."/>
            <person name="Stieglmeier M."/>
            <person name="Klingl A."/>
            <person name="Woyke T."/>
            <person name="Ryan C.M."/>
            <person name="Banfield J.F."/>
        </authorList>
    </citation>
    <scope>NUCLEOTIDE SEQUENCE [LARGE SCALE GENOMIC DNA]</scope>
    <source>
        <strain evidence="2">CG23_combo_of_CG06-09_8_20_14_all_40_13</strain>
    </source>
</reference>
<dbReference type="CDD" id="cd01646">
    <property type="entry name" value="RT_Bac_retron_I"/>
    <property type="match status" value="1"/>
</dbReference>
<evidence type="ECO:0000313" key="3">
    <source>
        <dbReference type="Proteomes" id="UP000231567"/>
    </source>
</evidence>
<dbReference type="Proteomes" id="UP000231567">
    <property type="component" value="Unassembled WGS sequence"/>
</dbReference>
<dbReference type="InterPro" id="IPR051083">
    <property type="entry name" value="GrpII_Intron_Splice-Mob/Def"/>
</dbReference>
<sequence>MEYYFELWKSRERERVNRGIPIGNLTSQLFANIYLDVLDKFIKHNLKISAKGGCASGAKYYLCYCDDFVVLGSDLEKLKSLIEVIEHFLNNKLKLKVHPNKIIIRKLKQGIDFLSYVVLPHYRLLRTKTKRRMFKRANRKNLSSYLGLLQHCNSYKLSRSLASQIYKEYV</sequence>
<dbReference type="PANTHER" id="PTHR34047">
    <property type="entry name" value="NUCLEAR INTRON MATURASE 1, MITOCHONDRIAL-RELATED"/>
    <property type="match status" value="1"/>
</dbReference>
<name>A0A2G9YQC2_9BACT</name>
<protein>
    <recommendedName>
        <fullName evidence="1">Reverse transcriptase domain-containing protein</fullName>
    </recommendedName>
</protein>
<proteinExistence type="predicted"/>
<dbReference type="SUPFAM" id="SSF56672">
    <property type="entry name" value="DNA/RNA polymerases"/>
    <property type="match status" value="1"/>
</dbReference>
<dbReference type="Pfam" id="PF00078">
    <property type="entry name" value="RVT_1"/>
    <property type="match status" value="1"/>
</dbReference>